<feature type="non-terminal residue" evidence="1">
    <location>
        <position position="60"/>
    </location>
</feature>
<dbReference type="EMBL" id="BARU01032183">
    <property type="protein sequence ID" value="GAH68160.1"/>
    <property type="molecule type" value="Genomic_DNA"/>
</dbReference>
<reference evidence="1" key="1">
    <citation type="journal article" date="2014" name="Front. Microbiol.">
        <title>High frequency of phylogenetically diverse reductive dehalogenase-homologous genes in deep subseafloor sedimentary metagenomes.</title>
        <authorList>
            <person name="Kawai M."/>
            <person name="Futagami T."/>
            <person name="Toyoda A."/>
            <person name="Takaki Y."/>
            <person name="Nishi S."/>
            <person name="Hori S."/>
            <person name="Arai W."/>
            <person name="Tsubouchi T."/>
            <person name="Morono Y."/>
            <person name="Uchiyama I."/>
            <person name="Ito T."/>
            <person name="Fujiyama A."/>
            <person name="Inagaki F."/>
            <person name="Takami H."/>
        </authorList>
    </citation>
    <scope>NUCLEOTIDE SEQUENCE</scope>
    <source>
        <strain evidence="1">Expedition CK06-06</strain>
    </source>
</reference>
<gene>
    <name evidence="1" type="ORF">S03H2_50793</name>
</gene>
<dbReference type="AlphaFoldDB" id="X1IFW4"/>
<comment type="caution">
    <text evidence="1">The sequence shown here is derived from an EMBL/GenBank/DDBJ whole genome shotgun (WGS) entry which is preliminary data.</text>
</comment>
<evidence type="ECO:0000313" key="1">
    <source>
        <dbReference type="EMBL" id="GAH68160.1"/>
    </source>
</evidence>
<name>X1IFW4_9ZZZZ</name>
<protein>
    <submittedName>
        <fullName evidence="1">Uncharacterized protein</fullName>
    </submittedName>
</protein>
<accession>X1IFW4</accession>
<organism evidence="1">
    <name type="scientific">marine sediment metagenome</name>
    <dbReference type="NCBI Taxonomy" id="412755"/>
    <lineage>
        <taxon>unclassified sequences</taxon>
        <taxon>metagenomes</taxon>
        <taxon>ecological metagenomes</taxon>
    </lineage>
</organism>
<proteinExistence type="predicted"/>
<sequence>MPAINLIIDSGEYWGSVEALLLALKQKARVYHFHDLELFLLLVPFLKILRPQSKIVYDVS</sequence>